<comment type="subcellular location">
    <subcellularLocation>
        <location evidence="1">Nucleus</location>
        <location evidence="1">Nucleolus</location>
    </subcellularLocation>
</comment>
<dbReference type="PANTHER" id="PTHR22851:SF0">
    <property type="entry name" value="DDB1- AND CUL4-ASSOCIATED FACTOR 13"/>
    <property type="match status" value="1"/>
</dbReference>
<dbReference type="GO" id="GO:0032040">
    <property type="term" value="C:small-subunit processome"/>
    <property type="evidence" value="ECO:0007669"/>
    <property type="project" value="TreeGrafter"/>
</dbReference>
<dbReference type="InParanoid" id="L9KI08"/>
<keyword evidence="8" id="KW-1185">Reference proteome</keyword>
<keyword evidence="5" id="KW-0539">Nucleus</keyword>
<accession>L9KI08</accession>
<keyword evidence="4" id="KW-0677">Repeat</keyword>
<evidence type="ECO:0000259" key="6">
    <source>
        <dbReference type="Pfam" id="PF04158"/>
    </source>
</evidence>
<reference evidence="8" key="2">
    <citation type="journal article" date="2013" name="Nat. Commun.">
        <title>Genome of the Chinese tree shrew.</title>
        <authorList>
            <person name="Fan Y."/>
            <person name="Huang Z.Y."/>
            <person name="Cao C.C."/>
            <person name="Chen C.S."/>
            <person name="Chen Y.X."/>
            <person name="Fan D.D."/>
            <person name="He J."/>
            <person name="Hou H.L."/>
            <person name="Hu L."/>
            <person name="Hu X.T."/>
            <person name="Jiang X.T."/>
            <person name="Lai R."/>
            <person name="Lang Y.S."/>
            <person name="Liang B."/>
            <person name="Liao S.G."/>
            <person name="Mu D."/>
            <person name="Ma Y.Y."/>
            <person name="Niu Y.Y."/>
            <person name="Sun X.Q."/>
            <person name="Xia J.Q."/>
            <person name="Xiao J."/>
            <person name="Xiong Z.Q."/>
            <person name="Xu L."/>
            <person name="Yang L."/>
            <person name="Zhang Y."/>
            <person name="Zhao W."/>
            <person name="Zhao X.D."/>
            <person name="Zheng Y.T."/>
            <person name="Zhou J.M."/>
            <person name="Zhu Y.B."/>
            <person name="Zhang G.J."/>
            <person name="Wang J."/>
            <person name="Yao Y.G."/>
        </authorList>
    </citation>
    <scope>NUCLEOTIDE SEQUENCE [LARGE SCALE GENOMIC DNA]</scope>
</reference>
<dbReference type="InterPro" id="IPR051733">
    <property type="entry name" value="WD_repeat_DCAF13/WDSOF1"/>
</dbReference>
<dbReference type="InterPro" id="IPR007287">
    <property type="entry name" value="Sof1"/>
</dbReference>
<proteinExistence type="predicted"/>
<evidence type="ECO:0000256" key="4">
    <source>
        <dbReference type="ARBA" id="ARBA00022737"/>
    </source>
</evidence>
<dbReference type="Pfam" id="PF04158">
    <property type="entry name" value="Sof1"/>
    <property type="match status" value="1"/>
</dbReference>
<reference evidence="8" key="1">
    <citation type="submission" date="2012-07" db="EMBL/GenBank/DDBJ databases">
        <title>Genome of the Chinese tree shrew, a rising model animal genetically related to primates.</title>
        <authorList>
            <person name="Zhang G."/>
            <person name="Fan Y."/>
            <person name="Yao Y."/>
            <person name="Huang Z."/>
        </authorList>
    </citation>
    <scope>NUCLEOTIDE SEQUENCE [LARGE SCALE GENOMIC DNA]</scope>
</reference>
<dbReference type="Proteomes" id="UP000011518">
    <property type="component" value="Unassembled WGS sequence"/>
</dbReference>
<dbReference type="PANTHER" id="PTHR22851">
    <property type="entry name" value="U3 SMALL NUCLEOLAR RNA U3 SNORNA ASSOCIATED PROTEIN"/>
    <property type="match status" value="1"/>
</dbReference>
<evidence type="ECO:0000256" key="1">
    <source>
        <dbReference type="ARBA" id="ARBA00004604"/>
    </source>
</evidence>
<evidence type="ECO:0000256" key="3">
    <source>
        <dbReference type="ARBA" id="ARBA00022574"/>
    </source>
</evidence>
<protein>
    <submittedName>
        <fullName evidence="7">DDB1-and CUL4-associated factor 13</fullName>
    </submittedName>
</protein>
<dbReference type="EMBL" id="KB320810">
    <property type="protein sequence ID" value="ELW62525.1"/>
    <property type="molecule type" value="Genomic_DNA"/>
</dbReference>
<dbReference type="AlphaFoldDB" id="L9KI08"/>
<sequence>MCIALPTGKVQCVLHSMTLNGGSLLMNLLTSFLWTKVEAGKSITQSECSTVCVKWTSDSKCIMCGPDEMNIRLWKANASEKLGVRTSQEKAAKDYSQELKEKFQQHPQIKRVAGHQHLPKSIYSQIQEQCIIQKFIKERGFRVQNIDLDNMELLHSCYL</sequence>
<dbReference type="GO" id="GO:0000462">
    <property type="term" value="P:maturation of SSU-rRNA from tricistronic rRNA transcript (SSU-rRNA, 5.8S rRNA, LSU-rRNA)"/>
    <property type="evidence" value="ECO:0007669"/>
    <property type="project" value="TreeGrafter"/>
</dbReference>
<evidence type="ECO:0000256" key="2">
    <source>
        <dbReference type="ARBA" id="ARBA00022552"/>
    </source>
</evidence>
<gene>
    <name evidence="7" type="ORF">TREES_T100010810</name>
</gene>
<feature type="domain" description="Sof1-like protein" evidence="6">
    <location>
        <begin position="76"/>
        <end position="140"/>
    </location>
</feature>
<organism evidence="7 8">
    <name type="scientific">Tupaia chinensis</name>
    <name type="common">Chinese tree shrew</name>
    <name type="synonym">Tupaia belangeri chinensis</name>
    <dbReference type="NCBI Taxonomy" id="246437"/>
    <lineage>
        <taxon>Eukaryota</taxon>
        <taxon>Metazoa</taxon>
        <taxon>Chordata</taxon>
        <taxon>Craniata</taxon>
        <taxon>Vertebrata</taxon>
        <taxon>Euteleostomi</taxon>
        <taxon>Mammalia</taxon>
        <taxon>Eutheria</taxon>
        <taxon>Euarchontoglires</taxon>
        <taxon>Scandentia</taxon>
        <taxon>Tupaiidae</taxon>
        <taxon>Tupaia</taxon>
    </lineage>
</organism>
<keyword evidence="2" id="KW-0698">rRNA processing</keyword>
<dbReference type="STRING" id="246437.L9KI08"/>
<keyword evidence="3" id="KW-0853">WD repeat</keyword>
<evidence type="ECO:0000313" key="7">
    <source>
        <dbReference type="EMBL" id="ELW62525.1"/>
    </source>
</evidence>
<name>L9KI08_TUPCH</name>
<evidence type="ECO:0000256" key="5">
    <source>
        <dbReference type="ARBA" id="ARBA00023242"/>
    </source>
</evidence>
<evidence type="ECO:0000313" key="8">
    <source>
        <dbReference type="Proteomes" id="UP000011518"/>
    </source>
</evidence>